<dbReference type="NCBIfam" id="NF033580">
    <property type="entry name" value="transpos_IS5_3"/>
    <property type="match status" value="1"/>
</dbReference>
<feature type="domain" description="Transposase IS4-like" evidence="2">
    <location>
        <begin position="110"/>
        <end position="256"/>
    </location>
</feature>
<dbReference type="InterPro" id="IPR025161">
    <property type="entry name" value="IS402-like_dom"/>
</dbReference>
<dbReference type="EMBL" id="LAZR01001390">
    <property type="protein sequence ID" value="KKN45440.1"/>
    <property type="molecule type" value="Genomic_DNA"/>
</dbReference>
<dbReference type="GO" id="GO:0004803">
    <property type="term" value="F:transposase activity"/>
    <property type="evidence" value="ECO:0007669"/>
    <property type="project" value="InterPro"/>
</dbReference>
<accession>A0A0F9QMP5</accession>
<evidence type="ECO:0000259" key="3">
    <source>
        <dbReference type="Pfam" id="PF13340"/>
    </source>
</evidence>
<protein>
    <submittedName>
        <fullName evidence="5">Uncharacterized protein</fullName>
    </submittedName>
</protein>
<organism evidence="5">
    <name type="scientific">marine sediment metagenome</name>
    <dbReference type="NCBI Taxonomy" id="412755"/>
    <lineage>
        <taxon>unclassified sequences</taxon>
        <taxon>metagenomes</taxon>
        <taxon>ecological metagenomes</taxon>
    </lineage>
</organism>
<dbReference type="EMBL" id="LAZR01003360">
    <property type="protein sequence ID" value="KKN19176.1"/>
    <property type="molecule type" value="Genomic_DNA"/>
</dbReference>
<feature type="domain" description="Insertion element IS402-like" evidence="3">
    <location>
        <begin position="21"/>
        <end position="93"/>
    </location>
</feature>
<dbReference type="GO" id="GO:0006313">
    <property type="term" value="P:DNA transposition"/>
    <property type="evidence" value="ECO:0007669"/>
    <property type="project" value="InterPro"/>
</dbReference>
<evidence type="ECO:0000256" key="1">
    <source>
        <dbReference type="SAM" id="MobiDB-lite"/>
    </source>
</evidence>
<gene>
    <name evidence="6" type="ORF">LCGC14_0332840</name>
    <name evidence="5" type="ORF">LCGC14_0683200</name>
    <name evidence="4" type="ORF">LCGC14_0948420</name>
</gene>
<name>A0A0F9QMP5_9ZZZZ</name>
<proteinExistence type="predicted"/>
<dbReference type="Pfam" id="PF01609">
    <property type="entry name" value="DDE_Tnp_1"/>
    <property type="match status" value="1"/>
</dbReference>
<dbReference type="Pfam" id="PF13340">
    <property type="entry name" value="DUF4096"/>
    <property type="match status" value="1"/>
</dbReference>
<dbReference type="EMBL" id="LAZR01000235">
    <property type="protein sequence ID" value="KKN80202.1"/>
    <property type="molecule type" value="Genomic_DNA"/>
</dbReference>
<evidence type="ECO:0000313" key="5">
    <source>
        <dbReference type="EMBL" id="KKN45440.1"/>
    </source>
</evidence>
<dbReference type="GO" id="GO:0003677">
    <property type="term" value="F:DNA binding"/>
    <property type="evidence" value="ECO:0007669"/>
    <property type="project" value="InterPro"/>
</dbReference>
<reference evidence="5" key="1">
    <citation type="journal article" date="2015" name="Nature">
        <title>Complex archaea that bridge the gap between prokaryotes and eukaryotes.</title>
        <authorList>
            <person name="Spang A."/>
            <person name="Saw J.H."/>
            <person name="Jorgensen S.L."/>
            <person name="Zaremba-Niedzwiedzka K."/>
            <person name="Martijn J."/>
            <person name="Lind A.E."/>
            <person name="van Eijk R."/>
            <person name="Schleper C."/>
            <person name="Guy L."/>
            <person name="Ettema T.J."/>
        </authorList>
    </citation>
    <scope>NUCLEOTIDE SEQUENCE</scope>
</reference>
<dbReference type="InterPro" id="IPR002559">
    <property type="entry name" value="Transposase_11"/>
</dbReference>
<comment type="caution">
    <text evidence="5">The sequence shown here is derived from an EMBL/GenBank/DDBJ whole genome shotgun (WGS) entry which is preliminary data.</text>
</comment>
<evidence type="ECO:0000259" key="2">
    <source>
        <dbReference type="Pfam" id="PF01609"/>
    </source>
</evidence>
<feature type="region of interest" description="Disordered" evidence="1">
    <location>
        <begin position="118"/>
        <end position="140"/>
    </location>
</feature>
<dbReference type="PANTHER" id="PTHR30007:SF0">
    <property type="entry name" value="TRANSPOSASE"/>
    <property type="match status" value="1"/>
</dbReference>
<evidence type="ECO:0000313" key="6">
    <source>
        <dbReference type="EMBL" id="KKN80202.1"/>
    </source>
</evidence>
<sequence>MWTPTTRAQHNREHLRYETDLTDAEWAILEPLLPGPSETGRPPKWSKREIVNAIFYVLRGGVPWRLIPKDLPPKSTVFDHFSSWRDNGVFASINHCLVMADRERVGREASPSAAVIDSQSVKTTESGGPKGYDAGKKVAGRKRQAMVDTDGRALIIDPQPANIQDRDGAIPVLKVSRKSYPFVEKAFADMGYSGDRPQTATLIDVEIVRKPPDQVGFAVHPRRWVVERFFAWISRNRRLWKDPEATIASSTAFLYAASVMILVRRLARAS</sequence>
<evidence type="ECO:0000313" key="4">
    <source>
        <dbReference type="EMBL" id="KKN19176.1"/>
    </source>
</evidence>
<dbReference type="AlphaFoldDB" id="A0A0F9QMP5"/>
<dbReference type="PANTHER" id="PTHR30007">
    <property type="entry name" value="PHP DOMAIN PROTEIN"/>
    <property type="match status" value="1"/>
</dbReference>